<organism evidence="1 2">
    <name type="scientific">Coniella lustricola</name>
    <dbReference type="NCBI Taxonomy" id="2025994"/>
    <lineage>
        <taxon>Eukaryota</taxon>
        <taxon>Fungi</taxon>
        <taxon>Dikarya</taxon>
        <taxon>Ascomycota</taxon>
        <taxon>Pezizomycotina</taxon>
        <taxon>Sordariomycetes</taxon>
        <taxon>Sordariomycetidae</taxon>
        <taxon>Diaporthales</taxon>
        <taxon>Schizoparmaceae</taxon>
        <taxon>Coniella</taxon>
    </lineage>
</organism>
<accession>A0A2T3A1T7</accession>
<protein>
    <submittedName>
        <fullName evidence="1">Uncharacterized protein</fullName>
    </submittedName>
</protein>
<dbReference type="EMBL" id="KZ678505">
    <property type="protein sequence ID" value="PSR81351.1"/>
    <property type="molecule type" value="Genomic_DNA"/>
</dbReference>
<dbReference type="OrthoDB" id="2935237at2759"/>
<sequence length="209" mass="23630">MDEALESILTKEGAWVFHSGGKSIEFNKDGSGELWCCEDAHFWIAMVFEWTHCEKIEPRGEQTAMKNVQKKGGPRTLGTLELVVTVKPQLPEKLDRQPGARAHVLNERGLTEDAFQPKRFTITVEQGNFVEPCYVGESSSFSSRYAFRLVFDKSPYPPRSEWKSPEGGPDSAQFWNITEFVGRQSDELKRGRAMNDVAAGGSWNYCQIM</sequence>
<dbReference type="InParanoid" id="A0A2T3A1T7"/>
<keyword evidence="2" id="KW-1185">Reference proteome</keyword>
<gene>
    <name evidence="1" type="ORF">BD289DRAFT_393570</name>
</gene>
<dbReference type="AlphaFoldDB" id="A0A2T3A1T7"/>
<proteinExistence type="predicted"/>
<dbReference type="Proteomes" id="UP000241462">
    <property type="component" value="Unassembled WGS sequence"/>
</dbReference>
<reference evidence="1 2" key="1">
    <citation type="journal article" date="2018" name="Mycol. Prog.">
        <title>Coniella lustricola, a new species from submerged detritus.</title>
        <authorList>
            <person name="Raudabaugh D.B."/>
            <person name="Iturriaga T."/>
            <person name="Carver A."/>
            <person name="Mondo S."/>
            <person name="Pangilinan J."/>
            <person name="Lipzen A."/>
            <person name="He G."/>
            <person name="Amirebrahimi M."/>
            <person name="Grigoriev I.V."/>
            <person name="Miller A.N."/>
        </authorList>
    </citation>
    <scope>NUCLEOTIDE SEQUENCE [LARGE SCALE GENOMIC DNA]</scope>
    <source>
        <strain evidence="1 2">B22-T-1</strain>
    </source>
</reference>
<evidence type="ECO:0000313" key="2">
    <source>
        <dbReference type="Proteomes" id="UP000241462"/>
    </source>
</evidence>
<evidence type="ECO:0000313" key="1">
    <source>
        <dbReference type="EMBL" id="PSR81351.1"/>
    </source>
</evidence>
<name>A0A2T3A1T7_9PEZI</name>